<dbReference type="AlphaFoldDB" id="A0A383AXD0"/>
<protein>
    <recommendedName>
        <fullName evidence="1">Aminotransferase class I/classII large domain-containing protein</fullName>
    </recommendedName>
</protein>
<dbReference type="InterPro" id="IPR015424">
    <property type="entry name" value="PyrdxlP-dep_Trfase"/>
</dbReference>
<dbReference type="InterPro" id="IPR004839">
    <property type="entry name" value="Aminotransferase_I/II_large"/>
</dbReference>
<reference evidence="2" key="1">
    <citation type="submission" date="2018-05" db="EMBL/GenBank/DDBJ databases">
        <authorList>
            <person name="Lanie J.A."/>
            <person name="Ng W.-L."/>
            <person name="Kazmierczak K.M."/>
            <person name="Andrzejewski T.M."/>
            <person name="Davidsen T.M."/>
            <person name="Wayne K.J."/>
            <person name="Tettelin H."/>
            <person name="Glass J.I."/>
            <person name="Rusch D."/>
            <person name="Podicherti R."/>
            <person name="Tsui H.-C.T."/>
            <person name="Winkler M.E."/>
        </authorList>
    </citation>
    <scope>NUCLEOTIDE SEQUENCE</scope>
</reference>
<proteinExistence type="predicted"/>
<dbReference type="SUPFAM" id="SSF53383">
    <property type="entry name" value="PLP-dependent transferases"/>
    <property type="match status" value="1"/>
</dbReference>
<gene>
    <name evidence="2" type="ORF">METZ01_LOCUS465053</name>
</gene>
<evidence type="ECO:0000259" key="1">
    <source>
        <dbReference type="Pfam" id="PF00155"/>
    </source>
</evidence>
<dbReference type="InterPro" id="IPR015421">
    <property type="entry name" value="PyrdxlP-dep_Trfase_major"/>
</dbReference>
<sequence>MQGLPELREAIASYISNKKNYNYKADNVIVGPGTK</sequence>
<dbReference type="EMBL" id="UINC01195576">
    <property type="protein sequence ID" value="SVE12199.1"/>
    <property type="molecule type" value="Genomic_DNA"/>
</dbReference>
<dbReference type="Pfam" id="PF00155">
    <property type="entry name" value="Aminotran_1_2"/>
    <property type="match status" value="1"/>
</dbReference>
<accession>A0A383AXD0</accession>
<name>A0A383AXD0_9ZZZZ</name>
<feature type="non-terminal residue" evidence="2">
    <location>
        <position position="35"/>
    </location>
</feature>
<dbReference type="GO" id="GO:0030170">
    <property type="term" value="F:pyridoxal phosphate binding"/>
    <property type="evidence" value="ECO:0007669"/>
    <property type="project" value="InterPro"/>
</dbReference>
<dbReference type="Gene3D" id="3.40.640.10">
    <property type="entry name" value="Type I PLP-dependent aspartate aminotransferase-like (Major domain)"/>
    <property type="match status" value="1"/>
</dbReference>
<evidence type="ECO:0000313" key="2">
    <source>
        <dbReference type="EMBL" id="SVE12199.1"/>
    </source>
</evidence>
<organism evidence="2">
    <name type="scientific">marine metagenome</name>
    <dbReference type="NCBI Taxonomy" id="408172"/>
    <lineage>
        <taxon>unclassified sequences</taxon>
        <taxon>metagenomes</taxon>
        <taxon>ecological metagenomes</taxon>
    </lineage>
</organism>
<feature type="domain" description="Aminotransferase class I/classII large" evidence="1">
    <location>
        <begin position="1"/>
        <end position="35"/>
    </location>
</feature>